<comment type="caution">
    <text evidence="2">The sequence shown here is derived from an EMBL/GenBank/DDBJ whole genome shotgun (WGS) entry which is preliminary data.</text>
</comment>
<feature type="region of interest" description="Disordered" evidence="1">
    <location>
        <begin position="68"/>
        <end position="128"/>
    </location>
</feature>
<feature type="compositionally biased region" description="Low complexity" evidence="1">
    <location>
        <begin position="157"/>
        <end position="166"/>
    </location>
</feature>
<dbReference type="EMBL" id="SRMA01024424">
    <property type="protein sequence ID" value="TRZ00431.1"/>
    <property type="molecule type" value="Genomic_DNA"/>
</dbReference>
<gene>
    <name evidence="2" type="ORF">DNTS_007267</name>
</gene>
<proteinExistence type="predicted"/>
<feature type="compositionally biased region" description="Low complexity" evidence="1">
    <location>
        <begin position="1"/>
        <end position="12"/>
    </location>
</feature>
<sequence length="271" mass="30134">MPDDSSSSDSSDYLYQNPRSVSPSTEEYITDIGDQDSNPSTITEVDLDEDLLKELEAAKAAEALKEETIEVSDSVEGDKAPEVQAHDSSSSDSSDYLYQNPRSASPSTEEYITDIGDQDSNASTITEVDLDEDLLKELEAAKAAEALKEETIEVSDNDSSSSDSSDYLYQNTRSVSPSTEEYITDIGDQDSNASAITEVDLDEDLLKELEAAKAAEALKEETIERIRPYNFGRLGLRNFILMRDIFPILSYVYNLLRRDIRNFRLLRSTVS</sequence>
<feature type="compositionally biased region" description="Polar residues" evidence="1">
    <location>
        <begin position="96"/>
        <end position="110"/>
    </location>
</feature>
<name>A0A553RE12_9TELE</name>
<feature type="compositionally biased region" description="Polar residues" evidence="1">
    <location>
        <begin position="13"/>
        <end position="27"/>
    </location>
</feature>
<feature type="region of interest" description="Disordered" evidence="1">
    <location>
        <begin position="149"/>
        <end position="175"/>
    </location>
</feature>
<feature type="region of interest" description="Disordered" evidence="1">
    <location>
        <begin position="1"/>
        <end position="42"/>
    </location>
</feature>
<dbReference type="Proteomes" id="UP000316079">
    <property type="component" value="Unassembled WGS sequence"/>
</dbReference>
<feature type="compositionally biased region" description="Basic and acidic residues" evidence="1">
    <location>
        <begin position="76"/>
        <end position="85"/>
    </location>
</feature>
<evidence type="ECO:0000313" key="3">
    <source>
        <dbReference type="Proteomes" id="UP000316079"/>
    </source>
</evidence>
<accession>A0A553RE12</accession>
<evidence type="ECO:0000313" key="2">
    <source>
        <dbReference type="EMBL" id="TRZ00431.1"/>
    </source>
</evidence>
<keyword evidence="3" id="KW-1185">Reference proteome</keyword>
<dbReference type="AlphaFoldDB" id="A0A553RE12"/>
<reference evidence="2 3" key="1">
    <citation type="journal article" date="2019" name="Sci. Data">
        <title>Hybrid genome assembly and annotation of Danionella translucida.</title>
        <authorList>
            <person name="Kadobianskyi M."/>
            <person name="Schulze L."/>
            <person name="Schuelke M."/>
            <person name="Judkewitz B."/>
        </authorList>
    </citation>
    <scope>NUCLEOTIDE SEQUENCE [LARGE SCALE GENOMIC DNA]</scope>
    <source>
        <strain evidence="2 3">Bolton</strain>
    </source>
</reference>
<protein>
    <submittedName>
        <fullName evidence="2">Uncharacterized protein</fullName>
    </submittedName>
</protein>
<organism evidence="2 3">
    <name type="scientific">Danionella cerebrum</name>
    <dbReference type="NCBI Taxonomy" id="2873325"/>
    <lineage>
        <taxon>Eukaryota</taxon>
        <taxon>Metazoa</taxon>
        <taxon>Chordata</taxon>
        <taxon>Craniata</taxon>
        <taxon>Vertebrata</taxon>
        <taxon>Euteleostomi</taxon>
        <taxon>Actinopterygii</taxon>
        <taxon>Neopterygii</taxon>
        <taxon>Teleostei</taxon>
        <taxon>Ostariophysi</taxon>
        <taxon>Cypriniformes</taxon>
        <taxon>Danionidae</taxon>
        <taxon>Danioninae</taxon>
        <taxon>Danionella</taxon>
    </lineage>
</organism>
<evidence type="ECO:0000256" key="1">
    <source>
        <dbReference type="SAM" id="MobiDB-lite"/>
    </source>
</evidence>